<comment type="subcellular location">
    <subcellularLocation>
        <location evidence="1">Membrane</location>
        <topology evidence="1">Multi-pass membrane protein</topology>
    </subcellularLocation>
</comment>
<evidence type="ECO:0000256" key="2">
    <source>
        <dbReference type="ARBA" id="ARBA00006727"/>
    </source>
</evidence>
<evidence type="ECO:0000313" key="5">
    <source>
        <dbReference type="Proteomes" id="UP000094565"/>
    </source>
</evidence>
<dbReference type="InterPro" id="IPR011701">
    <property type="entry name" value="MFS"/>
</dbReference>
<dbReference type="SUPFAM" id="SSF103473">
    <property type="entry name" value="MFS general substrate transporter"/>
    <property type="match status" value="1"/>
</dbReference>
<feature type="transmembrane region" description="Helical" evidence="3">
    <location>
        <begin position="179"/>
        <end position="198"/>
    </location>
</feature>
<comment type="similarity">
    <text evidence="2">Belongs to the major facilitator superfamily. Monocarboxylate porter (TC 2.A.1.13) family.</text>
</comment>
<dbReference type="GO" id="GO:0016020">
    <property type="term" value="C:membrane"/>
    <property type="evidence" value="ECO:0007669"/>
    <property type="project" value="UniProtKB-SubCell"/>
</dbReference>
<accession>A0A1B2J6M2</accession>
<dbReference type="InterPro" id="IPR036259">
    <property type="entry name" value="MFS_trans_sf"/>
</dbReference>
<feature type="transmembrane region" description="Helical" evidence="3">
    <location>
        <begin position="282"/>
        <end position="303"/>
    </location>
</feature>
<feature type="transmembrane region" description="Helical" evidence="3">
    <location>
        <begin position="342"/>
        <end position="363"/>
    </location>
</feature>
<keyword evidence="5" id="KW-1185">Reference proteome</keyword>
<proteinExistence type="inferred from homology"/>
<sequence length="484" mass="52787">MSLATAKKFIGLRNDKPMSDSSHMKSKELDFVNVESLPKDDPHQVPDGGYGWFVVLGCMLFNMSTWGANSGYAIYLAHYLADDTFQGATKIDYAIIGGLSFASGTVLAPLINYLVGITNLTFVLVLGWIIQFIAVMLASWATKLWQLFLTQGVFFGIGMALVALSNVNVLPQWFKRKRNLAGGIAAAGSGGGIIFNVGMQAVMNEYGYQWALRAQAIICASLSFIGICLVRSRNKHIKPVYRILDKQVWSCFGTYMLMLWAITTMLGYVTLMYNLADFTRSLGYSASQGSVVSTMVAVGACSFRPLCGFIGDRLGPVSATILIHTFVFTLVFAMWIPTRNYATAVAFGILVGGTMGTVWVVMAGMATRVFGLKKVGVGLAALWIAIGVSGFCSPIIGISLKSDPPNGTETDPTQYVNPAIFVGFMYFASVLFLVILRAWLITRDEISVVVHGGHFEDSGDDLLLRVPPLQCIRNICRIRLPRKV</sequence>
<protein>
    <submittedName>
        <fullName evidence="4">BA75_00943T0</fullName>
    </submittedName>
</protein>
<evidence type="ECO:0000256" key="3">
    <source>
        <dbReference type="SAM" id="Phobius"/>
    </source>
</evidence>
<dbReference type="Gene3D" id="1.20.1250.20">
    <property type="entry name" value="MFS general substrate transporter like domains"/>
    <property type="match status" value="2"/>
</dbReference>
<keyword evidence="3" id="KW-0812">Transmembrane</keyword>
<evidence type="ECO:0000256" key="1">
    <source>
        <dbReference type="ARBA" id="ARBA00004141"/>
    </source>
</evidence>
<name>A0A1B2J6M2_PICPA</name>
<dbReference type="InterPro" id="IPR050327">
    <property type="entry name" value="Proton-linked_MCT"/>
</dbReference>
<dbReference type="PANTHER" id="PTHR11360:SF315">
    <property type="entry name" value="TRANSPORTER MCH2-RELATED"/>
    <property type="match status" value="1"/>
</dbReference>
<dbReference type="PANTHER" id="PTHR11360">
    <property type="entry name" value="MONOCARBOXYLATE TRANSPORTER"/>
    <property type="match status" value="1"/>
</dbReference>
<feature type="transmembrane region" description="Helical" evidence="3">
    <location>
        <begin position="315"/>
        <end position="336"/>
    </location>
</feature>
<keyword evidence="3" id="KW-1133">Transmembrane helix</keyword>
<dbReference type="OrthoDB" id="6499973at2759"/>
<feature type="transmembrane region" description="Helical" evidence="3">
    <location>
        <begin position="49"/>
        <end position="75"/>
    </location>
</feature>
<feature type="transmembrane region" description="Helical" evidence="3">
    <location>
        <begin position="122"/>
        <end position="141"/>
    </location>
</feature>
<dbReference type="EMBL" id="CP014584">
    <property type="protein sequence ID" value="ANZ73632.1"/>
    <property type="molecule type" value="Genomic_DNA"/>
</dbReference>
<feature type="transmembrane region" description="Helical" evidence="3">
    <location>
        <begin position="375"/>
        <end position="400"/>
    </location>
</feature>
<keyword evidence="3" id="KW-0472">Membrane</keyword>
<dbReference type="GO" id="GO:0022857">
    <property type="term" value="F:transmembrane transporter activity"/>
    <property type="evidence" value="ECO:0007669"/>
    <property type="project" value="InterPro"/>
</dbReference>
<feature type="transmembrane region" description="Helical" evidence="3">
    <location>
        <begin position="420"/>
        <end position="440"/>
    </location>
</feature>
<feature type="transmembrane region" description="Helical" evidence="3">
    <location>
        <begin position="95"/>
        <end position="115"/>
    </location>
</feature>
<gene>
    <name evidence="4" type="primary">MCH2</name>
    <name evidence="4" type="ORF">ATY40_BA7500943</name>
</gene>
<dbReference type="AlphaFoldDB" id="A0A1B2J6M2"/>
<dbReference type="Proteomes" id="UP000094565">
    <property type="component" value="Chromosome 1"/>
</dbReference>
<dbReference type="Pfam" id="PF07690">
    <property type="entry name" value="MFS_1"/>
    <property type="match status" value="2"/>
</dbReference>
<organism evidence="4 5">
    <name type="scientific">Komagataella pastoris</name>
    <name type="common">Yeast</name>
    <name type="synonym">Pichia pastoris</name>
    <dbReference type="NCBI Taxonomy" id="4922"/>
    <lineage>
        <taxon>Eukaryota</taxon>
        <taxon>Fungi</taxon>
        <taxon>Dikarya</taxon>
        <taxon>Ascomycota</taxon>
        <taxon>Saccharomycotina</taxon>
        <taxon>Pichiomycetes</taxon>
        <taxon>Pichiales</taxon>
        <taxon>Pichiaceae</taxon>
        <taxon>Komagataella</taxon>
    </lineage>
</organism>
<feature type="transmembrane region" description="Helical" evidence="3">
    <location>
        <begin position="210"/>
        <end position="230"/>
    </location>
</feature>
<reference evidence="4 5" key="1">
    <citation type="submission" date="2016-02" db="EMBL/GenBank/DDBJ databases">
        <title>Comparative genomic and transcriptomic foundation for Pichia pastoris.</title>
        <authorList>
            <person name="Love K.R."/>
            <person name="Shah K.A."/>
            <person name="Whittaker C.A."/>
            <person name="Wu J."/>
            <person name="Bartlett M.C."/>
            <person name="Ma D."/>
            <person name="Leeson R.L."/>
            <person name="Priest M."/>
            <person name="Young S.K."/>
            <person name="Love J.C."/>
        </authorList>
    </citation>
    <scope>NUCLEOTIDE SEQUENCE [LARGE SCALE GENOMIC DNA]</scope>
    <source>
        <strain evidence="4 5">ATCC 28485</strain>
    </source>
</reference>
<feature type="transmembrane region" description="Helical" evidence="3">
    <location>
        <begin position="251"/>
        <end position="276"/>
    </location>
</feature>
<evidence type="ECO:0000313" key="4">
    <source>
        <dbReference type="EMBL" id="ANZ73632.1"/>
    </source>
</evidence>
<feature type="transmembrane region" description="Helical" evidence="3">
    <location>
        <begin position="147"/>
        <end position="167"/>
    </location>
</feature>